<dbReference type="InterPro" id="IPR011322">
    <property type="entry name" value="N-reg_PII-like_a/b"/>
</dbReference>
<comment type="caution">
    <text evidence="2">The sequence shown here is derived from an EMBL/GenBank/DDBJ whole genome shotgun (WGS) entry which is preliminary data.</text>
</comment>
<dbReference type="Pfam" id="PF03091">
    <property type="entry name" value="CutA1"/>
    <property type="match status" value="1"/>
</dbReference>
<dbReference type="InterPro" id="IPR015867">
    <property type="entry name" value="N-reg_PII/ATP_PRibTrfase_C"/>
</dbReference>
<dbReference type="SUPFAM" id="SSF54913">
    <property type="entry name" value="GlnB-like"/>
    <property type="match status" value="1"/>
</dbReference>
<dbReference type="AlphaFoldDB" id="A0A3N1XTL9"/>
<dbReference type="GO" id="GO:0010038">
    <property type="term" value="P:response to metal ion"/>
    <property type="evidence" value="ECO:0007669"/>
    <property type="project" value="InterPro"/>
</dbReference>
<accession>A0A3N1XTL9</accession>
<dbReference type="PANTHER" id="PTHR23419">
    <property type="entry name" value="DIVALENT CATION TOLERANCE CUTA-RELATED"/>
    <property type="match status" value="1"/>
</dbReference>
<evidence type="ECO:0000256" key="1">
    <source>
        <dbReference type="ARBA" id="ARBA00010169"/>
    </source>
</evidence>
<protein>
    <submittedName>
        <fullName evidence="2">Periplasmic divalent cation tolerance protein</fullName>
    </submittedName>
</protein>
<dbReference type="PANTHER" id="PTHR23419:SF8">
    <property type="entry name" value="FI09726P"/>
    <property type="match status" value="1"/>
</dbReference>
<dbReference type="RefSeq" id="WP_123402007.1">
    <property type="nucleotide sequence ID" value="NZ_RJVI01000003.1"/>
</dbReference>
<organism evidence="2 3">
    <name type="scientific">Inmirania thermothiophila</name>
    <dbReference type="NCBI Taxonomy" id="1750597"/>
    <lineage>
        <taxon>Bacteria</taxon>
        <taxon>Pseudomonadati</taxon>
        <taxon>Pseudomonadota</taxon>
        <taxon>Gammaproteobacteria</taxon>
        <taxon>Chromatiales</taxon>
        <taxon>Ectothiorhodospiraceae</taxon>
        <taxon>Inmirania</taxon>
    </lineage>
</organism>
<dbReference type="Gene3D" id="3.30.70.120">
    <property type="match status" value="1"/>
</dbReference>
<proteinExistence type="inferred from homology"/>
<evidence type="ECO:0000313" key="2">
    <source>
        <dbReference type="EMBL" id="ROR29598.1"/>
    </source>
</evidence>
<keyword evidence="3" id="KW-1185">Reference proteome</keyword>
<evidence type="ECO:0000313" key="3">
    <source>
        <dbReference type="Proteomes" id="UP000276634"/>
    </source>
</evidence>
<dbReference type="GO" id="GO:0005507">
    <property type="term" value="F:copper ion binding"/>
    <property type="evidence" value="ECO:0007669"/>
    <property type="project" value="TreeGrafter"/>
</dbReference>
<dbReference type="EMBL" id="RJVI01000003">
    <property type="protein sequence ID" value="ROR29598.1"/>
    <property type="molecule type" value="Genomic_DNA"/>
</dbReference>
<comment type="similarity">
    <text evidence="1">Belongs to the CutA family.</text>
</comment>
<dbReference type="InterPro" id="IPR004323">
    <property type="entry name" value="Ion_tolerance_CutA"/>
</dbReference>
<dbReference type="OrthoDB" id="37622at2"/>
<name>A0A3N1XTL9_9GAMM</name>
<dbReference type="Proteomes" id="UP000276634">
    <property type="component" value="Unassembled WGS sequence"/>
</dbReference>
<sequence length="116" mass="12690">MADRPPTDNREDAILVLLCTCPEEAQAREIAQRLVEERLAACVNLVPGVGSIYRWEGRVESTGEVLLLIKTTARRHDALAQRLAELHPYEVPEILALPVVEAAAAYAAWVRASCAG</sequence>
<gene>
    <name evidence="2" type="ORF">EDC57_2269</name>
</gene>
<reference evidence="2 3" key="1">
    <citation type="submission" date="2018-11" db="EMBL/GenBank/DDBJ databases">
        <title>Genomic Encyclopedia of Type Strains, Phase IV (KMG-IV): sequencing the most valuable type-strain genomes for metagenomic binning, comparative biology and taxonomic classification.</title>
        <authorList>
            <person name="Goeker M."/>
        </authorList>
    </citation>
    <scope>NUCLEOTIDE SEQUENCE [LARGE SCALE GENOMIC DNA]</scope>
    <source>
        <strain evidence="2 3">DSM 100275</strain>
    </source>
</reference>